<feature type="transmembrane region" description="Helical" evidence="9">
    <location>
        <begin position="23"/>
        <end position="44"/>
    </location>
</feature>
<evidence type="ECO:0000256" key="5">
    <source>
        <dbReference type="ARBA" id="ARBA00022868"/>
    </source>
</evidence>
<evidence type="ECO:0000259" key="11">
    <source>
        <dbReference type="SMART" id="SM01089"/>
    </source>
</evidence>
<dbReference type="GO" id="GO:0005243">
    <property type="term" value="F:gap junction channel activity"/>
    <property type="evidence" value="ECO:0007669"/>
    <property type="project" value="TreeGrafter"/>
</dbReference>
<dbReference type="InterPro" id="IPR000500">
    <property type="entry name" value="Connexin"/>
</dbReference>
<dbReference type="InParanoid" id="A0A6P8RWX9"/>
<dbReference type="PROSITE" id="PS00407">
    <property type="entry name" value="CONNEXINS_1"/>
    <property type="match status" value="1"/>
</dbReference>
<dbReference type="SMART" id="SM00037">
    <property type="entry name" value="CNX"/>
    <property type="match status" value="1"/>
</dbReference>
<dbReference type="PANTHER" id="PTHR11984">
    <property type="entry name" value="CONNEXIN"/>
    <property type="match status" value="1"/>
</dbReference>
<evidence type="ECO:0000313" key="12">
    <source>
        <dbReference type="Proteomes" id="UP000515159"/>
    </source>
</evidence>
<dbReference type="GO" id="GO:0005922">
    <property type="term" value="C:connexin complex"/>
    <property type="evidence" value="ECO:0007669"/>
    <property type="project" value="InterPro"/>
</dbReference>
<keyword evidence="7 9" id="KW-1133">Transmembrane helix</keyword>
<keyword evidence="4 9" id="KW-0812">Transmembrane</keyword>
<dbReference type="SMART" id="SM01089">
    <property type="entry name" value="Connexin_CCC"/>
    <property type="match status" value="1"/>
</dbReference>
<keyword evidence="8 9" id="KW-0472">Membrane</keyword>
<keyword evidence="5" id="KW-0303">Gap junction</keyword>
<feature type="transmembrane region" description="Helical" evidence="9">
    <location>
        <begin position="77"/>
        <end position="97"/>
    </location>
</feature>
<evidence type="ECO:0000313" key="13">
    <source>
        <dbReference type="RefSeq" id="XP_033810157.1"/>
    </source>
</evidence>
<dbReference type="GeneID" id="117364729"/>
<dbReference type="InterPro" id="IPR013092">
    <property type="entry name" value="Connexin_N"/>
</dbReference>
<evidence type="ECO:0000256" key="3">
    <source>
        <dbReference type="ARBA" id="ARBA00022475"/>
    </source>
</evidence>
<comment type="subcellular location">
    <subcellularLocation>
        <location evidence="1">Cell junction</location>
        <location evidence="1">Gap junction</location>
    </subcellularLocation>
    <subcellularLocation>
        <location evidence="2">Cell membrane</location>
        <topology evidence="2">Multi-pass membrane protein</topology>
    </subcellularLocation>
</comment>
<dbReference type="OrthoDB" id="9441654at2759"/>
<dbReference type="Pfam" id="PF00029">
    <property type="entry name" value="Connexin"/>
    <property type="match status" value="1"/>
</dbReference>
<dbReference type="AlphaFoldDB" id="A0A6P8RWX9"/>
<dbReference type="GO" id="GO:0007267">
    <property type="term" value="P:cell-cell signaling"/>
    <property type="evidence" value="ECO:0007669"/>
    <property type="project" value="TreeGrafter"/>
</dbReference>
<evidence type="ECO:0000256" key="9">
    <source>
        <dbReference type="SAM" id="Phobius"/>
    </source>
</evidence>
<protein>
    <submittedName>
        <fullName evidence="13">Gap junction beta-5 protein-like</fullName>
    </submittedName>
</protein>
<sequence length="275" mass="31443">MNWAVYEALLTGVNKYSTAFGRLWLSLVFIFRILVYLLTVGRVWGDEQRDFDCDTHQPGCTNVCYDHYFPVSHARLWALQLILVTCPSLLVVMHVAYREDRERKRREKLGENCSQLYLDTGKKRGGLWWTYLLSLIIKASIDSVFLYIFHRLYENYVLPRLVKCNITPCPNVVHCYISKPTEKNLLSIFMLSTTALCILLNIVEVIYLVGKKCTKHVATPRVKEVGVRSIETTSGSEASSFLRSGRTVFNGTNCKPPVIKITASVEDETETLAYP</sequence>
<feature type="transmembrane region" description="Helical" evidence="9">
    <location>
        <begin position="128"/>
        <end position="149"/>
    </location>
</feature>
<dbReference type="KEGG" id="gsh:117364729"/>
<evidence type="ECO:0000256" key="8">
    <source>
        <dbReference type="ARBA" id="ARBA00023136"/>
    </source>
</evidence>
<gene>
    <name evidence="13" type="primary">LOC117364729</name>
</gene>
<evidence type="ECO:0000256" key="2">
    <source>
        <dbReference type="ARBA" id="ARBA00004651"/>
    </source>
</evidence>
<reference evidence="13" key="1">
    <citation type="submission" date="2025-08" db="UniProtKB">
        <authorList>
            <consortium name="RefSeq"/>
        </authorList>
    </citation>
    <scope>IDENTIFICATION</scope>
</reference>
<dbReference type="RefSeq" id="XP_033810157.1">
    <property type="nucleotide sequence ID" value="XM_033954266.1"/>
</dbReference>
<evidence type="ECO:0000256" key="7">
    <source>
        <dbReference type="ARBA" id="ARBA00022989"/>
    </source>
</evidence>
<accession>A0A6P8RWX9</accession>
<feature type="transmembrane region" description="Helical" evidence="9">
    <location>
        <begin position="188"/>
        <end position="209"/>
    </location>
</feature>
<feature type="domain" description="Connexin N-terminal" evidence="10">
    <location>
        <begin position="42"/>
        <end position="75"/>
    </location>
</feature>
<dbReference type="FunFam" id="1.20.1440.80:FF:000001">
    <property type="entry name" value="Gap junction alpha-1"/>
    <property type="match status" value="1"/>
</dbReference>
<organism evidence="12 13">
    <name type="scientific">Geotrypetes seraphini</name>
    <name type="common">Gaboon caecilian</name>
    <name type="synonym">Caecilia seraphini</name>
    <dbReference type="NCBI Taxonomy" id="260995"/>
    <lineage>
        <taxon>Eukaryota</taxon>
        <taxon>Metazoa</taxon>
        <taxon>Chordata</taxon>
        <taxon>Craniata</taxon>
        <taxon>Vertebrata</taxon>
        <taxon>Euteleostomi</taxon>
        <taxon>Amphibia</taxon>
        <taxon>Gymnophiona</taxon>
        <taxon>Geotrypetes</taxon>
    </lineage>
</organism>
<evidence type="ECO:0000256" key="1">
    <source>
        <dbReference type="ARBA" id="ARBA00004610"/>
    </source>
</evidence>
<feature type="domain" description="Connexin cysteine-rich" evidence="11">
    <location>
        <begin position="141"/>
        <end position="208"/>
    </location>
</feature>
<evidence type="ECO:0000256" key="4">
    <source>
        <dbReference type="ARBA" id="ARBA00022692"/>
    </source>
</evidence>
<dbReference type="PANTHER" id="PTHR11984:SF120">
    <property type="entry name" value="GAP JUNCTION PROTEIN"/>
    <property type="match status" value="1"/>
</dbReference>
<proteinExistence type="predicted"/>
<keyword evidence="6" id="KW-0965">Cell junction</keyword>
<evidence type="ECO:0000259" key="10">
    <source>
        <dbReference type="SMART" id="SM00037"/>
    </source>
</evidence>
<dbReference type="InterPro" id="IPR017990">
    <property type="entry name" value="Connexin_CS"/>
</dbReference>
<dbReference type="InterPro" id="IPR038359">
    <property type="entry name" value="Connexin_N_sf"/>
</dbReference>
<dbReference type="Gene3D" id="1.20.1440.80">
    <property type="entry name" value="Gap junction channel protein cysteine-rich domain"/>
    <property type="match status" value="1"/>
</dbReference>
<name>A0A6P8RWX9_GEOSA</name>
<keyword evidence="12" id="KW-1185">Reference proteome</keyword>
<dbReference type="Proteomes" id="UP000515159">
    <property type="component" value="Chromosome 8"/>
</dbReference>
<dbReference type="InterPro" id="IPR019570">
    <property type="entry name" value="Connexin_CCC"/>
</dbReference>
<dbReference type="PRINTS" id="PR00206">
    <property type="entry name" value="CONNEXIN"/>
</dbReference>
<evidence type="ECO:0000256" key="6">
    <source>
        <dbReference type="ARBA" id="ARBA00022949"/>
    </source>
</evidence>
<keyword evidence="3" id="KW-1003">Cell membrane</keyword>